<evidence type="ECO:0000313" key="3">
    <source>
        <dbReference type="EMBL" id="ADB53407.1"/>
    </source>
</evidence>
<dbReference type="PANTHER" id="PTHR18964">
    <property type="entry name" value="ROK (REPRESSOR, ORF, KINASE) FAMILY"/>
    <property type="match status" value="1"/>
</dbReference>
<dbReference type="Pfam" id="PF00480">
    <property type="entry name" value="ROK"/>
    <property type="match status" value="1"/>
</dbReference>
<dbReference type="InterPro" id="IPR011991">
    <property type="entry name" value="ArsR-like_HTH"/>
</dbReference>
<dbReference type="SUPFAM" id="SSF53067">
    <property type="entry name" value="Actin-like ATPase domain"/>
    <property type="match status" value="1"/>
</dbReference>
<reference evidence="4" key="2">
    <citation type="submission" date="2010-01" db="EMBL/GenBank/DDBJ databases">
        <title>The complete genome of Conexibacter woesei DSM 14684.</title>
        <authorList>
            <consortium name="US DOE Joint Genome Institute (JGI-PGF)"/>
            <person name="Lucas S."/>
            <person name="Copeland A."/>
            <person name="Lapidus A."/>
            <person name="Glavina del Rio T."/>
            <person name="Dalin E."/>
            <person name="Tice H."/>
            <person name="Bruce D."/>
            <person name="Goodwin L."/>
            <person name="Pitluck S."/>
            <person name="Kyrpides N."/>
            <person name="Mavromatis K."/>
            <person name="Ivanova N."/>
            <person name="Mikhailova N."/>
            <person name="Chertkov O."/>
            <person name="Brettin T."/>
            <person name="Detter J.C."/>
            <person name="Han C."/>
            <person name="Larimer F."/>
            <person name="Land M."/>
            <person name="Hauser L."/>
            <person name="Markowitz V."/>
            <person name="Cheng J.-F."/>
            <person name="Hugenholtz P."/>
            <person name="Woyke T."/>
            <person name="Wu D."/>
            <person name="Pukall R."/>
            <person name="Steenblock K."/>
            <person name="Schneider S."/>
            <person name="Klenk H.-P."/>
            <person name="Eisen J.A."/>
        </authorList>
    </citation>
    <scope>NUCLEOTIDE SEQUENCE [LARGE SCALE GENOMIC DNA]</scope>
    <source>
        <strain evidence="4">DSM 14684 / CIP 108061 / JCM 11494 / NBRC 100937 / ID131577</strain>
    </source>
</reference>
<dbReference type="CDD" id="cd00090">
    <property type="entry name" value="HTH_ARSR"/>
    <property type="match status" value="1"/>
</dbReference>
<dbReference type="InterPro" id="IPR036390">
    <property type="entry name" value="WH_DNA-bd_sf"/>
</dbReference>
<dbReference type="HOGENOM" id="CLU_036604_13_3_11"/>
<reference evidence="3 4" key="1">
    <citation type="journal article" date="2010" name="Stand. Genomic Sci.">
        <title>Complete genome sequence of Conexibacter woesei type strain (ID131577).</title>
        <authorList>
            <person name="Pukall R."/>
            <person name="Lapidus A."/>
            <person name="Glavina Del Rio T."/>
            <person name="Copeland A."/>
            <person name="Tice H."/>
            <person name="Cheng J.-F."/>
            <person name="Lucas S."/>
            <person name="Chen F."/>
            <person name="Nolan M."/>
            <person name="Bruce D."/>
            <person name="Goodwin L."/>
            <person name="Pitluck S."/>
            <person name="Mavromatis K."/>
            <person name="Ivanova N."/>
            <person name="Ovchinnikova G."/>
            <person name="Pati A."/>
            <person name="Chen A."/>
            <person name="Palaniappan K."/>
            <person name="Land M."/>
            <person name="Hauser L."/>
            <person name="Chang Y.-J."/>
            <person name="Jeffries C.D."/>
            <person name="Chain P."/>
            <person name="Meincke L."/>
            <person name="Sims D."/>
            <person name="Brettin T."/>
            <person name="Detter J.C."/>
            <person name="Rohde M."/>
            <person name="Goeker M."/>
            <person name="Bristow J."/>
            <person name="Eisen J.A."/>
            <person name="Markowitz V."/>
            <person name="Kyrpides N.C."/>
            <person name="Klenk H.-P."/>
            <person name="Hugenholtz P."/>
        </authorList>
    </citation>
    <scope>NUCLEOTIDE SEQUENCE [LARGE SCALE GENOMIC DNA]</scope>
    <source>
        <strain evidence="4">DSM 14684 / CIP 108061 / JCM 11494 / NBRC 100937 / ID131577</strain>
    </source>
</reference>
<evidence type="ECO:0000313" key="4">
    <source>
        <dbReference type="Proteomes" id="UP000008229"/>
    </source>
</evidence>
<keyword evidence="4" id="KW-1185">Reference proteome</keyword>
<protein>
    <submittedName>
        <fullName evidence="3">ROK family protein</fullName>
    </submittedName>
</protein>
<name>D3FCB2_CONWI</name>
<dbReference type="AlphaFoldDB" id="D3FCB2"/>
<dbReference type="InterPro" id="IPR000600">
    <property type="entry name" value="ROK"/>
</dbReference>
<evidence type="ECO:0000256" key="2">
    <source>
        <dbReference type="SAM" id="MobiDB-lite"/>
    </source>
</evidence>
<dbReference type="SUPFAM" id="SSF46785">
    <property type="entry name" value="Winged helix' DNA-binding domain"/>
    <property type="match status" value="1"/>
</dbReference>
<accession>D3FCB2</accession>
<dbReference type="Gene3D" id="3.30.420.40">
    <property type="match status" value="2"/>
</dbReference>
<dbReference type="EMBL" id="CP001854">
    <property type="protein sequence ID" value="ADB53407.1"/>
    <property type="molecule type" value="Genomic_DNA"/>
</dbReference>
<dbReference type="PANTHER" id="PTHR18964:SF149">
    <property type="entry name" value="BIFUNCTIONAL UDP-N-ACETYLGLUCOSAMINE 2-EPIMERASE_N-ACETYLMANNOSAMINE KINASE"/>
    <property type="match status" value="1"/>
</dbReference>
<dbReference type="STRING" id="469383.Cwoe_4996"/>
<dbReference type="OrthoDB" id="3189808at2"/>
<feature type="region of interest" description="Disordered" evidence="2">
    <location>
        <begin position="1"/>
        <end position="27"/>
    </location>
</feature>
<dbReference type="Pfam" id="PF13412">
    <property type="entry name" value="HTH_24"/>
    <property type="match status" value="1"/>
</dbReference>
<comment type="similarity">
    <text evidence="1">Belongs to the ROK (NagC/XylR) family.</text>
</comment>
<dbReference type="KEGG" id="cwo:Cwoe_4996"/>
<gene>
    <name evidence="3" type="ordered locus">Cwoe_4996</name>
</gene>
<dbReference type="Proteomes" id="UP000008229">
    <property type="component" value="Chromosome"/>
</dbReference>
<dbReference type="InterPro" id="IPR036388">
    <property type="entry name" value="WH-like_DNA-bd_sf"/>
</dbReference>
<proteinExistence type="inferred from homology"/>
<dbReference type="RefSeq" id="WP_012936458.1">
    <property type="nucleotide sequence ID" value="NC_013739.1"/>
</dbReference>
<sequence length="420" mass="44026">MSRGPEGNRAARAIPRPGGGQQPGTPSLLRTINERSLLDLLRREGSMSRPELARETGLSKPTVSLALGKLEAAGLVREAGRHSHARGRAAVVYEPETRAGFVLGVDIGREFVRVAVADLAGVVVARRDARNGARSAASVVRAVERLAREVVDAAGLAWVDIVHTVVGSPGTFDAASGRMLLAPNLPGWGRRGLVEDLRRVLSPSLAVENDANLAALGERSYGHGADADTFVFITLGTGVGMGIVLDGELYAGAHGMAGEIGFLPLSGDPGSPPDRVRGMVEDVLSAEGVVRSARELGMTGVETAKEIFAAARRGDELALRTVEREGERLALIVAAVAAIVDPQLVVLGGGIGTNFELLRGALERELERITPLRTRVVDTMLGEDAVVLGAIATGLDVAHELVFEQRTTGVRVAAARRSGT</sequence>
<dbReference type="InterPro" id="IPR043129">
    <property type="entry name" value="ATPase_NBD"/>
</dbReference>
<organism evidence="3 4">
    <name type="scientific">Conexibacter woesei (strain DSM 14684 / CCUG 47730 / CIP 108061 / JCM 11494 / NBRC 100937 / ID131577)</name>
    <dbReference type="NCBI Taxonomy" id="469383"/>
    <lineage>
        <taxon>Bacteria</taxon>
        <taxon>Bacillati</taxon>
        <taxon>Actinomycetota</taxon>
        <taxon>Thermoleophilia</taxon>
        <taxon>Solirubrobacterales</taxon>
        <taxon>Conexibacteraceae</taxon>
        <taxon>Conexibacter</taxon>
    </lineage>
</organism>
<dbReference type="eggNOG" id="COG1940">
    <property type="taxonomic scope" value="Bacteria"/>
</dbReference>
<evidence type="ECO:0000256" key="1">
    <source>
        <dbReference type="ARBA" id="ARBA00006479"/>
    </source>
</evidence>
<dbReference type="Gene3D" id="1.10.10.10">
    <property type="entry name" value="Winged helix-like DNA-binding domain superfamily/Winged helix DNA-binding domain"/>
    <property type="match status" value="1"/>
</dbReference>